<name>A0ABT8DHS1_9RHOB</name>
<proteinExistence type="predicted"/>
<protein>
    <submittedName>
        <fullName evidence="1">Uncharacterized protein</fullName>
    </submittedName>
</protein>
<evidence type="ECO:0000313" key="1">
    <source>
        <dbReference type="EMBL" id="MDN3714324.1"/>
    </source>
</evidence>
<evidence type="ECO:0000313" key="2">
    <source>
        <dbReference type="Proteomes" id="UP001243846"/>
    </source>
</evidence>
<dbReference type="EMBL" id="JAUFRC010000004">
    <property type="protein sequence ID" value="MDN3714324.1"/>
    <property type="molecule type" value="Genomic_DNA"/>
</dbReference>
<comment type="caution">
    <text evidence="1">The sequence shown here is derived from an EMBL/GenBank/DDBJ whole genome shotgun (WGS) entry which is preliminary data.</text>
</comment>
<dbReference type="Proteomes" id="UP001243846">
    <property type="component" value="Unassembled WGS sequence"/>
</dbReference>
<gene>
    <name evidence="1" type="ORF">QWZ10_25505</name>
</gene>
<organism evidence="1 2">
    <name type="scientific">Paracoccus cavernae</name>
    <dbReference type="NCBI Taxonomy" id="1571207"/>
    <lineage>
        <taxon>Bacteria</taxon>
        <taxon>Pseudomonadati</taxon>
        <taxon>Pseudomonadota</taxon>
        <taxon>Alphaproteobacteria</taxon>
        <taxon>Rhodobacterales</taxon>
        <taxon>Paracoccaceae</taxon>
        <taxon>Paracoccus</taxon>
    </lineage>
</organism>
<sequence length="81" mass="8694">MGVDPDTLNWVVLVTTRDERRQRAKLAANTGFGSGHTIEYRELKTVSGLVKVLKELGFSGVGLETDGGKSIVLRYADTGAA</sequence>
<keyword evidence="2" id="KW-1185">Reference proteome</keyword>
<reference evidence="2" key="1">
    <citation type="journal article" date="2019" name="Int. J. Syst. Evol. Microbiol.">
        <title>The Global Catalogue of Microorganisms (GCM) 10K type strain sequencing project: providing services to taxonomists for standard genome sequencing and annotation.</title>
        <authorList>
            <consortium name="The Broad Institute Genomics Platform"/>
            <consortium name="The Broad Institute Genome Sequencing Center for Infectious Disease"/>
            <person name="Wu L."/>
            <person name="Ma J."/>
        </authorList>
    </citation>
    <scope>NUCLEOTIDE SEQUENCE [LARGE SCALE GENOMIC DNA]</scope>
    <source>
        <strain evidence="2">CECT 8482</strain>
    </source>
</reference>
<accession>A0ABT8DHS1</accession>